<keyword evidence="1" id="KW-0805">Transcription regulation</keyword>
<keyword evidence="6" id="KW-1185">Reference proteome</keyword>
<evidence type="ECO:0000259" key="4">
    <source>
        <dbReference type="Pfam" id="PF13377"/>
    </source>
</evidence>
<comment type="caution">
    <text evidence="5">The sequence shown here is derived from an EMBL/GenBank/DDBJ whole genome shotgun (WGS) entry which is preliminary data.</text>
</comment>
<keyword evidence="3" id="KW-0804">Transcription</keyword>
<gene>
    <name evidence="5" type="ORF">GCM10023171_35250</name>
</gene>
<dbReference type="InterPro" id="IPR046335">
    <property type="entry name" value="LacI/GalR-like_sensor"/>
</dbReference>
<dbReference type="Gene3D" id="3.40.50.2300">
    <property type="match status" value="2"/>
</dbReference>
<evidence type="ECO:0000256" key="2">
    <source>
        <dbReference type="ARBA" id="ARBA00023125"/>
    </source>
</evidence>
<dbReference type="Proteomes" id="UP001500731">
    <property type="component" value="Unassembled WGS sequence"/>
</dbReference>
<dbReference type="PANTHER" id="PTHR30146:SF153">
    <property type="entry name" value="LACTOSE OPERON REPRESSOR"/>
    <property type="match status" value="1"/>
</dbReference>
<dbReference type="InterPro" id="IPR028082">
    <property type="entry name" value="Peripla_BP_I"/>
</dbReference>
<accession>A0ABP8PQE2</accession>
<feature type="domain" description="Transcriptional regulator LacI/GalR-like sensor" evidence="4">
    <location>
        <begin position="107"/>
        <end position="267"/>
    </location>
</feature>
<evidence type="ECO:0000256" key="1">
    <source>
        <dbReference type="ARBA" id="ARBA00023015"/>
    </source>
</evidence>
<dbReference type="GO" id="GO:0003677">
    <property type="term" value="F:DNA binding"/>
    <property type="evidence" value="ECO:0007669"/>
    <property type="project" value="UniProtKB-KW"/>
</dbReference>
<keyword evidence="2 5" id="KW-0238">DNA-binding</keyword>
<protein>
    <submittedName>
        <fullName evidence="5">LacI family DNA-binding transcriptional regulator</fullName>
    </submittedName>
</protein>
<evidence type="ECO:0000256" key="3">
    <source>
        <dbReference type="ARBA" id="ARBA00023163"/>
    </source>
</evidence>
<proteinExistence type="predicted"/>
<dbReference type="SUPFAM" id="SSF53822">
    <property type="entry name" value="Periplasmic binding protein-like I"/>
    <property type="match status" value="1"/>
</dbReference>
<evidence type="ECO:0000313" key="6">
    <source>
        <dbReference type="Proteomes" id="UP001500731"/>
    </source>
</evidence>
<organism evidence="5 6">
    <name type="scientific">Microbacterium panaciterrae</name>
    <dbReference type="NCBI Taxonomy" id="985759"/>
    <lineage>
        <taxon>Bacteria</taxon>
        <taxon>Bacillati</taxon>
        <taxon>Actinomycetota</taxon>
        <taxon>Actinomycetes</taxon>
        <taxon>Micrococcales</taxon>
        <taxon>Microbacteriaceae</taxon>
        <taxon>Microbacterium</taxon>
    </lineage>
</organism>
<dbReference type="CDD" id="cd06267">
    <property type="entry name" value="PBP1_LacI_sugar_binding-like"/>
    <property type="match status" value="1"/>
</dbReference>
<dbReference type="EMBL" id="BAABGP010000024">
    <property type="protein sequence ID" value="GAA4491399.1"/>
    <property type="molecule type" value="Genomic_DNA"/>
</dbReference>
<name>A0ABP8PQE2_9MICO</name>
<sequence length="275" mass="29814">MIGIISLDLISEYSHEIVRGIAEAISDDERELLMHVSVDAIRERERIEFMARDLVDGLLLIAPMLEPETVELLQSLRIPVVVVDPRQLDVGLPRVTVDNYEGVRTATEHLIGLGHERIGFIRGEEDLESSEARFRGFADAMQLSGLAVDPESVATSGFSYTSGFKAATQVLERTNLTALLIGADLIAFGAMDAARAQGLSIPADISIVGFDDLPRAAQSYPPLTTVRQPLHDMGQAGARALLSLIEGQPLAVDRIRLSTTFVERASTAAPRADCP</sequence>
<reference evidence="6" key="1">
    <citation type="journal article" date="2019" name="Int. J. Syst. Evol. Microbiol.">
        <title>The Global Catalogue of Microorganisms (GCM) 10K type strain sequencing project: providing services to taxonomists for standard genome sequencing and annotation.</title>
        <authorList>
            <consortium name="The Broad Institute Genomics Platform"/>
            <consortium name="The Broad Institute Genome Sequencing Center for Infectious Disease"/>
            <person name="Wu L."/>
            <person name="Ma J."/>
        </authorList>
    </citation>
    <scope>NUCLEOTIDE SEQUENCE [LARGE SCALE GENOMIC DNA]</scope>
    <source>
        <strain evidence="6">JCM 17839</strain>
    </source>
</reference>
<dbReference type="PANTHER" id="PTHR30146">
    <property type="entry name" value="LACI-RELATED TRANSCRIPTIONAL REPRESSOR"/>
    <property type="match status" value="1"/>
</dbReference>
<evidence type="ECO:0000313" key="5">
    <source>
        <dbReference type="EMBL" id="GAA4491399.1"/>
    </source>
</evidence>
<dbReference type="Pfam" id="PF13377">
    <property type="entry name" value="Peripla_BP_3"/>
    <property type="match status" value="1"/>
</dbReference>